<dbReference type="Proteomes" id="UP000236630">
    <property type="component" value="Unassembled WGS sequence"/>
</dbReference>
<reference evidence="2 3" key="1">
    <citation type="journal article" date="2017" name="Front. Genet.">
        <title>Draft sequencing of the heterozygous diploid genome of Satsuma (Citrus unshiu Marc.) using a hybrid assembly approach.</title>
        <authorList>
            <person name="Shimizu T."/>
            <person name="Tanizawa Y."/>
            <person name="Mochizuki T."/>
            <person name="Nagasaki H."/>
            <person name="Yoshioka T."/>
            <person name="Toyoda A."/>
            <person name="Fujiyama A."/>
            <person name="Kaminuma E."/>
            <person name="Nakamura Y."/>
        </authorList>
    </citation>
    <scope>NUCLEOTIDE SEQUENCE [LARGE SCALE GENOMIC DNA]</scope>
    <source>
        <strain evidence="3">cv. Miyagawa wase</strain>
    </source>
</reference>
<dbReference type="EMBL" id="BDQV01000144">
    <property type="protein sequence ID" value="GAY56703.1"/>
    <property type="molecule type" value="Genomic_DNA"/>
</dbReference>
<evidence type="ECO:0000313" key="3">
    <source>
        <dbReference type="Proteomes" id="UP000236630"/>
    </source>
</evidence>
<dbReference type="STRING" id="55188.A0A2H5PWG5"/>
<proteinExistence type="predicted"/>
<sequence>MANVQEKVSCMSPLKENGQEGEEDFDDDYENTVSEKGYGCDCFGLFSFKTRRRGNEYNNLLHEGQHRLGEPWWNEKLKKVKEVSELCAGPKWKNFIRKTGRFFSFKRNKHNNFQYDPQSYALNFDGGFDRDGDDFAS</sequence>
<evidence type="ECO:0000313" key="2">
    <source>
        <dbReference type="EMBL" id="GAY56703.1"/>
    </source>
</evidence>
<dbReference type="AlphaFoldDB" id="A0A2H5PWG5"/>
<gene>
    <name evidence="2" type="ORF">CUMW_173930</name>
</gene>
<dbReference type="PANTHER" id="PTHR47076">
    <property type="entry name" value="NHL DOMAIN PROTEIN"/>
    <property type="match status" value="1"/>
</dbReference>
<organism evidence="2 3">
    <name type="scientific">Citrus unshiu</name>
    <name type="common">Satsuma mandarin</name>
    <name type="synonym">Citrus nobilis var. unshiu</name>
    <dbReference type="NCBI Taxonomy" id="55188"/>
    <lineage>
        <taxon>Eukaryota</taxon>
        <taxon>Viridiplantae</taxon>
        <taxon>Streptophyta</taxon>
        <taxon>Embryophyta</taxon>
        <taxon>Tracheophyta</taxon>
        <taxon>Spermatophyta</taxon>
        <taxon>Magnoliopsida</taxon>
        <taxon>eudicotyledons</taxon>
        <taxon>Gunneridae</taxon>
        <taxon>Pentapetalae</taxon>
        <taxon>rosids</taxon>
        <taxon>malvids</taxon>
        <taxon>Sapindales</taxon>
        <taxon>Rutaceae</taxon>
        <taxon>Aurantioideae</taxon>
        <taxon>Citrus</taxon>
    </lineage>
</organism>
<comment type="caution">
    <text evidence="2">The sequence shown here is derived from an EMBL/GenBank/DDBJ whole genome shotgun (WGS) entry which is preliminary data.</text>
</comment>
<evidence type="ECO:0000256" key="1">
    <source>
        <dbReference type="SAM" id="MobiDB-lite"/>
    </source>
</evidence>
<protein>
    <recommendedName>
        <fullName evidence="4">Stress induced protein</fullName>
    </recommendedName>
</protein>
<keyword evidence="3" id="KW-1185">Reference proteome</keyword>
<name>A0A2H5PWG5_CITUN</name>
<accession>A0A2H5PWG5</accession>
<feature type="region of interest" description="Disordered" evidence="1">
    <location>
        <begin position="1"/>
        <end position="27"/>
    </location>
</feature>
<evidence type="ECO:0008006" key="4">
    <source>
        <dbReference type="Google" id="ProtNLM"/>
    </source>
</evidence>
<dbReference type="PANTHER" id="PTHR47076:SF1">
    <property type="entry name" value="NHL DOMAIN PROTEIN"/>
    <property type="match status" value="1"/>
</dbReference>